<keyword evidence="1" id="KW-0560">Oxidoreductase</keyword>
<keyword evidence="2" id="KW-1185">Reference proteome</keyword>
<dbReference type="AlphaFoldDB" id="A0A485APP9"/>
<protein>
    <submittedName>
        <fullName evidence="1">Glycine dehydrogenase [decarboxylating]</fullName>
        <ecNumber evidence="1">1.4.4.2</ecNumber>
    </submittedName>
</protein>
<dbReference type="Proteomes" id="UP000401081">
    <property type="component" value="Unassembled WGS sequence"/>
</dbReference>
<evidence type="ECO:0000313" key="2">
    <source>
        <dbReference type="Proteomes" id="UP000401081"/>
    </source>
</evidence>
<proteinExistence type="predicted"/>
<reference evidence="1 2" key="1">
    <citation type="submission" date="2019-03" db="EMBL/GenBank/DDBJ databases">
        <authorList>
            <consortium name="Pathogen Informatics"/>
        </authorList>
    </citation>
    <scope>NUCLEOTIDE SEQUENCE [LARGE SCALE GENOMIC DNA]</scope>
    <source>
        <strain evidence="1 2">NCTC12993</strain>
    </source>
</reference>
<evidence type="ECO:0000313" key="1">
    <source>
        <dbReference type="EMBL" id="VFS62945.1"/>
    </source>
</evidence>
<name>A0A485APP9_KLUCR</name>
<dbReference type="GO" id="GO:0004375">
    <property type="term" value="F:glycine dehydrogenase (decarboxylating) activity"/>
    <property type="evidence" value="ECO:0007669"/>
    <property type="project" value="UniProtKB-EC"/>
</dbReference>
<organism evidence="1 2">
    <name type="scientific">Kluyvera cryocrescens</name>
    <name type="common">Kluyvera citrophila</name>
    <dbReference type="NCBI Taxonomy" id="580"/>
    <lineage>
        <taxon>Bacteria</taxon>
        <taxon>Pseudomonadati</taxon>
        <taxon>Pseudomonadota</taxon>
        <taxon>Gammaproteobacteria</taxon>
        <taxon>Enterobacterales</taxon>
        <taxon>Enterobacteriaceae</taxon>
        <taxon>Kluyvera</taxon>
    </lineage>
</organism>
<dbReference type="EC" id="1.4.4.2" evidence="1"/>
<sequence>MPCWQSAARLSRVKAGEWTLEDNPLVNSPHTQNELVAE</sequence>
<accession>A0A485APP9</accession>
<dbReference type="EMBL" id="CAADJD010000018">
    <property type="protein sequence ID" value="VFS62945.1"/>
    <property type="molecule type" value="Genomic_DNA"/>
</dbReference>
<gene>
    <name evidence="1" type="primary">gcvP_4</name>
    <name evidence="1" type="ORF">NCTC12993_02388</name>
</gene>